<accession>E4URE9</accession>
<evidence type="ECO:0000313" key="3">
    <source>
        <dbReference type="EMBL" id="EFQ99371.1"/>
    </source>
</evidence>
<feature type="compositionally biased region" description="Low complexity" evidence="2">
    <location>
        <begin position="18"/>
        <end position="30"/>
    </location>
</feature>
<dbReference type="EMBL" id="DS989823">
    <property type="protein sequence ID" value="EFQ99371.1"/>
    <property type="molecule type" value="Genomic_DNA"/>
</dbReference>
<protein>
    <submittedName>
        <fullName evidence="3">Uncharacterized protein</fullName>
    </submittedName>
</protein>
<dbReference type="OrthoDB" id="4174428at2759"/>
<dbReference type="RefSeq" id="XP_003174854.1">
    <property type="nucleotide sequence ID" value="XM_003174806.1"/>
</dbReference>
<keyword evidence="4" id="KW-1185">Reference proteome</keyword>
<sequence>MSIFSRRSNLANNKDNKVSSSASSIMSTSSVSSIAALKAALRRQRENNSELSKKAARKQITCISPTTSEAARASYFAHRAGYKSVRDQLSIMARDAEALFKERWEEEKHKRGAAVEAETGKGKKPKL</sequence>
<dbReference type="eggNOG" id="ENOG502RQ5P">
    <property type="taxonomic scope" value="Eukaryota"/>
</dbReference>
<feature type="region of interest" description="Disordered" evidence="2">
    <location>
        <begin position="1"/>
        <end position="30"/>
    </location>
</feature>
<feature type="compositionally biased region" description="Polar residues" evidence="2">
    <location>
        <begin position="1"/>
        <end position="13"/>
    </location>
</feature>
<dbReference type="AlphaFoldDB" id="E4URE9"/>
<name>E4URE9_ARTGP</name>
<keyword evidence="1" id="KW-0175">Coiled coil</keyword>
<evidence type="ECO:0000256" key="1">
    <source>
        <dbReference type="SAM" id="Coils"/>
    </source>
</evidence>
<dbReference type="HOGENOM" id="CLU_1970011_0_0_1"/>
<gene>
    <name evidence="3" type="ORF">MGYG_02382</name>
</gene>
<dbReference type="VEuPathDB" id="FungiDB:MGYG_02382"/>
<dbReference type="InParanoid" id="E4URE9"/>
<dbReference type="Proteomes" id="UP000002669">
    <property type="component" value="Unassembled WGS sequence"/>
</dbReference>
<evidence type="ECO:0000256" key="2">
    <source>
        <dbReference type="SAM" id="MobiDB-lite"/>
    </source>
</evidence>
<feature type="region of interest" description="Disordered" evidence="2">
    <location>
        <begin position="105"/>
        <end position="127"/>
    </location>
</feature>
<reference evidence="4" key="1">
    <citation type="journal article" date="2012" name="MBio">
        <title>Comparative genome analysis of Trichophyton rubrum and related dermatophytes reveals candidate genes involved in infection.</title>
        <authorList>
            <person name="Martinez D.A."/>
            <person name="Oliver B.G."/>
            <person name="Graeser Y."/>
            <person name="Goldberg J.M."/>
            <person name="Li W."/>
            <person name="Martinez-Rossi N.M."/>
            <person name="Monod M."/>
            <person name="Shelest E."/>
            <person name="Barton R.C."/>
            <person name="Birch E."/>
            <person name="Brakhage A.A."/>
            <person name="Chen Z."/>
            <person name="Gurr S.J."/>
            <person name="Heiman D."/>
            <person name="Heitman J."/>
            <person name="Kosti I."/>
            <person name="Rossi A."/>
            <person name="Saif S."/>
            <person name="Samalova M."/>
            <person name="Saunders C.W."/>
            <person name="Shea T."/>
            <person name="Summerbell R.C."/>
            <person name="Xu J."/>
            <person name="Young S."/>
            <person name="Zeng Q."/>
            <person name="Birren B.W."/>
            <person name="Cuomo C.A."/>
            <person name="White T.C."/>
        </authorList>
    </citation>
    <scope>NUCLEOTIDE SEQUENCE [LARGE SCALE GENOMIC DNA]</scope>
    <source>
        <strain evidence="4">ATCC MYA-4604 / CBS 118893</strain>
    </source>
</reference>
<dbReference type="GeneID" id="10030155"/>
<proteinExistence type="predicted"/>
<organism evidence="4">
    <name type="scientific">Arthroderma gypseum (strain ATCC MYA-4604 / CBS 118893)</name>
    <name type="common">Microsporum gypseum</name>
    <dbReference type="NCBI Taxonomy" id="535722"/>
    <lineage>
        <taxon>Eukaryota</taxon>
        <taxon>Fungi</taxon>
        <taxon>Dikarya</taxon>
        <taxon>Ascomycota</taxon>
        <taxon>Pezizomycotina</taxon>
        <taxon>Eurotiomycetes</taxon>
        <taxon>Eurotiomycetidae</taxon>
        <taxon>Onygenales</taxon>
        <taxon>Arthrodermataceae</taxon>
        <taxon>Nannizzia</taxon>
    </lineage>
</organism>
<evidence type="ECO:0000313" key="4">
    <source>
        <dbReference type="Proteomes" id="UP000002669"/>
    </source>
</evidence>
<dbReference type="OMA" id="RQRENNS"/>
<feature type="coiled-coil region" evidence="1">
    <location>
        <begin position="34"/>
        <end position="61"/>
    </location>
</feature>